<accession>A0A1E4T9V9</accession>
<evidence type="ECO:0000313" key="3">
    <source>
        <dbReference type="Proteomes" id="UP000095023"/>
    </source>
</evidence>
<protein>
    <submittedName>
        <fullName evidence="2">Uncharacterized protein</fullName>
    </submittedName>
</protein>
<dbReference type="EMBL" id="KV453844">
    <property type="protein sequence ID" value="ODV88493.1"/>
    <property type="molecule type" value="Genomic_DNA"/>
</dbReference>
<keyword evidence="3" id="KW-1185">Reference proteome</keyword>
<organism evidence="2 3">
    <name type="scientific">Tortispora caseinolytica NRRL Y-17796</name>
    <dbReference type="NCBI Taxonomy" id="767744"/>
    <lineage>
        <taxon>Eukaryota</taxon>
        <taxon>Fungi</taxon>
        <taxon>Dikarya</taxon>
        <taxon>Ascomycota</taxon>
        <taxon>Saccharomycotina</taxon>
        <taxon>Trigonopsidomycetes</taxon>
        <taxon>Trigonopsidales</taxon>
        <taxon>Trigonopsidaceae</taxon>
        <taxon>Tortispora</taxon>
    </lineage>
</organism>
<evidence type="ECO:0000313" key="2">
    <source>
        <dbReference type="EMBL" id="ODV88493.1"/>
    </source>
</evidence>
<gene>
    <name evidence="2" type="ORF">CANCADRAFT_4630</name>
</gene>
<dbReference type="AlphaFoldDB" id="A0A1E4T9V9"/>
<feature type="compositionally biased region" description="Low complexity" evidence="1">
    <location>
        <begin position="59"/>
        <end position="70"/>
    </location>
</feature>
<reference evidence="3" key="1">
    <citation type="submission" date="2016-02" db="EMBL/GenBank/DDBJ databases">
        <title>Comparative genomics of biotechnologically important yeasts.</title>
        <authorList>
            <consortium name="DOE Joint Genome Institute"/>
            <person name="Riley R."/>
            <person name="Haridas S."/>
            <person name="Wolfe K.H."/>
            <person name="Lopes M.R."/>
            <person name="Hittinger C.T."/>
            <person name="Goker M."/>
            <person name="Salamov A."/>
            <person name="Wisecaver J."/>
            <person name="Long T.M."/>
            <person name="Aerts A.L."/>
            <person name="Barry K."/>
            <person name="Choi C."/>
            <person name="Clum A."/>
            <person name="Coughlan A.Y."/>
            <person name="Deshpande S."/>
            <person name="Douglass A.P."/>
            <person name="Hanson S.J."/>
            <person name="Klenk H.-P."/>
            <person name="Labutti K."/>
            <person name="Lapidus A."/>
            <person name="Lindquist E."/>
            <person name="Lipzen A."/>
            <person name="Meier-Kolthoff J.P."/>
            <person name="Ohm R.A."/>
            <person name="Otillar R.P."/>
            <person name="Pangilinan J."/>
            <person name="Peng Y."/>
            <person name="Rokas A."/>
            <person name="Rosa C.A."/>
            <person name="Scheuner C."/>
            <person name="Sibirny A.A."/>
            <person name="Slot J.C."/>
            <person name="Stielow J.B."/>
            <person name="Sun H."/>
            <person name="Kurtzman C.P."/>
            <person name="Blackwell M."/>
            <person name="Jeffries T.W."/>
            <person name="Grigoriev I.V."/>
        </authorList>
    </citation>
    <scope>NUCLEOTIDE SEQUENCE [LARGE SCALE GENOMIC DNA]</scope>
    <source>
        <strain evidence="3">NRRL Y-17796</strain>
    </source>
</reference>
<name>A0A1E4T9V9_9ASCO</name>
<sequence>MNTITEVKTFLCELPVETTTVYGRVFARSSGVVTTFDGTCGSAVATGRSADRGAGGDGRASSASSASSAGVKEQRSAGVRFPPAVQ</sequence>
<evidence type="ECO:0000256" key="1">
    <source>
        <dbReference type="SAM" id="MobiDB-lite"/>
    </source>
</evidence>
<dbReference type="Proteomes" id="UP000095023">
    <property type="component" value="Unassembled WGS sequence"/>
</dbReference>
<feature type="region of interest" description="Disordered" evidence="1">
    <location>
        <begin position="46"/>
        <end position="86"/>
    </location>
</feature>
<proteinExistence type="predicted"/>